<keyword evidence="1" id="KW-0004">4Fe-4S</keyword>
<dbReference type="PIRSF" id="PIRSF001435">
    <property type="entry name" value="Nth"/>
    <property type="match status" value="1"/>
</dbReference>
<evidence type="ECO:0000313" key="6">
    <source>
        <dbReference type="EMBL" id="MCZ3667546.1"/>
    </source>
</evidence>
<dbReference type="GO" id="GO:0006284">
    <property type="term" value="P:base-excision repair"/>
    <property type="evidence" value="ECO:0007669"/>
    <property type="project" value="InterPro"/>
</dbReference>
<dbReference type="Gene3D" id="1.10.340.30">
    <property type="entry name" value="Hypothetical protein, domain 2"/>
    <property type="match status" value="1"/>
</dbReference>
<evidence type="ECO:0000256" key="4">
    <source>
        <dbReference type="ARBA" id="ARBA00023014"/>
    </source>
</evidence>
<dbReference type="CDD" id="cd00056">
    <property type="entry name" value="ENDO3c"/>
    <property type="match status" value="1"/>
</dbReference>
<evidence type="ECO:0000256" key="1">
    <source>
        <dbReference type="ARBA" id="ARBA00022485"/>
    </source>
</evidence>
<dbReference type="GO" id="GO:0003824">
    <property type="term" value="F:catalytic activity"/>
    <property type="evidence" value="ECO:0007669"/>
    <property type="project" value="InterPro"/>
</dbReference>
<keyword evidence="4" id="KW-0411">Iron-sulfur</keyword>
<dbReference type="EMBL" id="JAKHPH010000008">
    <property type="protein sequence ID" value="MCZ3667546.1"/>
    <property type="molecule type" value="Genomic_DNA"/>
</dbReference>
<comment type="caution">
    <text evidence="6">The sequence shown here is derived from an EMBL/GenBank/DDBJ whole genome shotgun (WGS) entry which is preliminary data.</text>
</comment>
<dbReference type="PANTHER" id="PTHR10359">
    <property type="entry name" value="A/G-SPECIFIC ADENINE GLYCOSYLASE/ENDONUCLEASE III"/>
    <property type="match status" value="1"/>
</dbReference>
<keyword evidence="2" id="KW-0479">Metal-binding</keyword>
<evidence type="ECO:0000256" key="3">
    <source>
        <dbReference type="ARBA" id="ARBA00023004"/>
    </source>
</evidence>
<evidence type="ECO:0000313" key="7">
    <source>
        <dbReference type="Proteomes" id="UP001212401"/>
    </source>
</evidence>
<dbReference type="SUPFAM" id="SSF48150">
    <property type="entry name" value="DNA-glycosylase"/>
    <property type="match status" value="1"/>
</dbReference>
<dbReference type="GO" id="GO:0051539">
    <property type="term" value="F:4 iron, 4 sulfur cluster binding"/>
    <property type="evidence" value="ECO:0007669"/>
    <property type="project" value="UniProtKB-KW"/>
</dbReference>
<feature type="domain" description="HhH-GPD" evidence="5">
    <location>
        <begin position="36"/>
        <end position="193"/>
    </location>
</feature>
<dbReference type="SMART" id="SM00478">
    <property type="entry name" value="ENDO3c"/>
    <property type="match status" value="1"/>
</dbReference>
<dbReference type="RefSeq" id="WP_003717141.1">
    <property type="nucleotide sequence ID" value="NZ_CAUPFI010000010.1"/>
</dbReference>
<gene>
    <name evidence="6" type="ORF">L2724_04515</name>
</gene>
<dbReference type="GO" id="GO:0046872">
    <property type="term" value="F:metal ion binding"/>
    <property type="evidence" value="ECO:0007669"/>
    <property type="project" value="UniProtKB-KW"/>
</dbReference>
<keyword evidence="3" id="KW-0408">Iron</keyword>
<name>A0AAW5WTJ0_9LACO</name>
<dbReference type="PANTHER" id="PTHR10359:SF19">
    <property type="entry name" value="DNA REPAIR GLYCOSYLASE MJ1434-RELATED"/>
    <property type="match status" value="1"/>
</dbReference>
<dbReference type="AlphaFoldDB" id="A0AAW5WTJ0"/>
<protein>
    <submittedName>
        <fullName evidence="6">Deoxyribonuclease I</fullName>
    </submittedName>
</protein>
<dbReference type="InterPro" id="IPR003265">
    <property type="entry name" value="HhH-GPD_domain"/>
</dbReference>
<evidence type="ECO:0000256" key="2">
    <source>
        <dbReference type="ARBA" id="ARBA00022723"/>
    </source>
</evidence>
<evidence type="ECO:0000259" key="5">
    <source>
        <dbReference type="SMART" id="SM00478"/>
    </source>
</evidence>
<proteinExistence type="predicted"/>
<sequence>MNLTITELYEKMHQNMGNSGWWPAESKAEIIVGAIMIQNTNWRNADKAVAGFRKQTNFDLNKIRQLTTEELQALVRPAGFYKNKSRAVAAIFTWLLQYDNDYQQVCQVLGPKLRQELLKLHGIGDETADVLLTYIFEQPTFISDKYARVLFTQLGVPNLTNYQSLAKQVKLPADFTSTAAQDFHGLIDEFGKIYFHPLTKFQESFLAGDQLIL</sequence>
<dbReference type="Proteomes" id="UP001212401">
    <property type="component" value="Unassembled WGS sequence"/>
</dbReference>
<organism evidence="6 7">
    <name type="scientific">Limosilactobacillus vaginalis</name>
    <dbReference type="NCBI Taxonomy" id="1633"/>
    <lineage>
        <taxon>Bacteria</taxon>
        <taxon>Bacillati</taxon>
        <taxon>Bacillota</taxon>
        <taxon>Bacilli</taxon>
        <taxon>Lactobacillales</taxon>
        <taxon>Lactobacillaceae</taxon>
        <taxon>Limosilactobacillus</taxon>
    </lineage>
</organism>
<dbReference type="InterPro" id="IPR011257">
    <property type="entry name" value="DNA_glycosylase"/>
</dbReference>
<accession>A0AAW5WTJ0</accession>
<reference evidence="6" key="1">
    <citation type="submission" date="2022-01" db="EMBL/GenBank/DDBJ databases">
        <title>VMRC isolate genome collection.</title>
        <authorList>
            <person name="France M."/>
            <person name="Rutt L."/>
            <person name="Humphrys M."/>
            <person name="Ravel J."/>
        </authorList>
    </citation>
    <scope>NUCLEOTIDE SEQUENCE</scope>
    <source>
        <strain evidence="6">C0048A1</strain>
    </source>
</reference>
<dbReference type="Pfam" id="PF00730">
    <property type="entry name" value="HhH-GPD"/>
    <property type="match status" value="1"/>
</dbReference>